<organism evidence="1 2">
    <name type="scientific">Methanobrevibacter arboriphilus JCM 13429 = DSM 1125</name>
    <dbReference type="NCBI Taxonomy" id="1300164"/>
    <lineage>
        <taxon>Archaea</taxon>
        <taxon>Methanobacteriati</taxon>
        <taxon>Methanobacteriota</taxon>
        <taxon>Methanomada group</taxon>
        <taxon>Methanobacteria</taxon>
        <taxon>Methanobacteriales</taxon>
        <taxon>Methanobacteriaceae</taxon>
        <taxon>Methanobrevibacter</taxon>
    </lineage>
</organism>
<keyword evidence="2" id="KW-1185">Reference proteome</keyword>
<name>A0A1V6N0H0_METAZ</name>
<evidence type="ECO:0000313" key="2">
    <source>
        <dbReference type="Proteomes" id="UP000191661"/>
    </source>
</evidence>
<dbReference type="OrthoDB" id="380387at2157"/>
<dbReference type="Proteomes" id="UP000191661">
    <property type="component" value="Unassembled WGS sequence"/>
</dbReference>
<proteinExistence type="predicted"/>
<dbReference type="AlphaFoldDB" id="A0A1V6N0H0"/>
<protein>
    <submittedName>
        <fullName evidence="1">Uncharacterized protein</fullName>
    </submittedName>
</protein>
<dbReference type="RefSeq" id="WP_080460937.1">
    <property type="nucleotide sequence ID" value="NZ_JXMW01000024.1"/>
</dbReference>
<comment type="caution">
    <text evidence="1">The sequence shown here is derived from an EMBL/GenBank/DDBJ whole genome shotgun (WGS) entry which is preliminary data.</text>
</comment>
<dbReference type="EMBL" id="JXMW01000024">
    <property type="protein sequence ID" value="OQD58210.1"/>
    <property type="molecule type" value="Genomic_DNA"/>
</dbReference>
<reference evidence="1 2" key="1">
    <citation type="submission" date="2014-12" db="EMBL/GenBank/DDBJ databases">
        <title>Genome sequence of Methanobrevibacter arboriphilicus DH1, DSM1125.</title>
        <authorList>
            <person name="Poehlein A."/>
            <person name="Thauer R.K."/>
            <person name="Seedorf H."/>
            <person name="Daniel R."/>
        </authorList>
    </citation>
    <scope>NUCLEOTIDE SEQUENCE [LARGE SCALE GENOMIC DNA]</scope>
    <source>
        <strain evidence="1 2">DH1</strain>
    </source>
</reference>
<evidence type="ECO:0000313" key="1">
    <source>
        <dbReference type="EMBL" id="OQD58210.1"/>
    </source>
</evidence>
<gene>
    <name evidence="1" type="ORF">MBBAR_24c00080</name>
</gene>
<sequence>MDLNLGNGYAETHLEFIRVLNVRIEERDPLKPVFDDLPFLVNFENKEDYLKLVDYGVFHIELEQGTILADCRLNDKIKYIDENTDISGYYSYSKL</sequence>
<accession>A0A1V6N0H0</accession>